<feature type="binding site" evidence="7">
    <location>
        <position position="21"/>
    </location>
    <ligand>
        <name>substrate</name>
    </ligand>
</feature>
<reference evidence="10 11" key="1">
    <citation type="submission" date="2025-04" db="UniProtKB">
        <authorList>
            <consortium name="RefSeq"/>
        </authorList>
    </citation>
    <scope>IDENTIFICATION</scope>
</reference>
<proteinExistence type="inferred from homology"/>
<dbReference type="KEGG" id="pbar:105423117"/>
<evidence type="ECO:0000256" key="7">
    <source>
        <dbReference type="PIRSR" id="PIRSR031051-2"/>
    </source>
</evidence>
<dbReference type="AlphaFoldDB" id="A0A6I9VYJ3"/>
<dbReference type="RefSeq" id="XP_011631069.1">
    <property type="nucleotide sequence ID" value="XM_011632767.2"/>
</dbReference>
<dbReference type="PANTHER" id="PTHR20889">
    <property type="entry name" value="PHOSPHATASE, ORPHAN 1, 2"/>
    <property type="match status" value="1"/>
</dbReference>
<organism evidence="9 11">
    <name type="scientific">Pogonomyrmex barbatus</name>
    <name type="common">red harvester ant</name>
    <dbReference type="NCBI Taxonomy" id="144034"/>
    <lineage>
        <taxon>Eukaryota</taxon>
        <taxon>Metazoa</taxon>
        <taxon>Ecdysozoa</taxon>
        <taxon>Arthropoda</taxon>
        <taxon>Hexapoda</taxon>
        <taxon>Insecta</taxon>
        <taxon>Pterygota</taxon>
        <taxon>Neoptera</taxon>
        <taxon>Endopterygota</taxon>
        <taxon>Hymenoptera</taxon>
        <taxon>Apocrita</taxon>
        <taxon>Aculeata</taxon>
        <taxon>Formicoidea</taxon>
        <taxon>Formicidae</taxon>
        <taxon>Myrmicinae</taxon>
        <taxon>Pogonomyrmex</taxon>
    </lineage>
</organism>
<comment type="similarity">
    <text evidence="2">Belongs to the HAD-like hydrolase superfamily. PHOSPHO family.</text>
</comment>
<dbReference type="InterPro" id="IPR036412">
    <property type="entry name" value="HAD-like_sf"/>
</dbReference>
<evidence type="ECO:0000256" key="4">
    <source>
        <dbReference type="ARBA" id="ARBA00022801"/>
    </source>
</evidence>
<keyword evidence="5 8" id="KW-0460">Magnesium</keyword>
<evidence type="ECO:0000256" key="8">
    <source>
        <dbReference type="PIRSR" id="PIRSR031051-3"/>
    </source>
</evidence>
<dbReference type="GO" id="GO:0046872">
    <property type="term" value="F:metal ion binding"/>
    <property type="evidence" value="ECO:0007669"/>
    <property type="project" value="UniProtKB-KW"/>
</dbReference>
<dbReference type="InterPro" id="IPR023214">
    <property type="entry name" value="HAD_sf"/>
</dbReference>
<evidence type="ECO:0000256" key="3">
    <source>
        <dbReference type="ARBA" id="ARBA00022723"/>
    </source>
</evidence>
<feature type="binding site" evidence="8">
    <location>
        <position position="12"/>
    </location>
    <ligand>
        <name>Mg(2+)</name>
        <dbReference type="ChEBI" id="CHEBI:18420"/>
    </ligand>
</feature>
<evidence type="ECO:0000256" key="5">
    <source>
        <dbReference type="ARBA" id="ARBA00022842"/>
    </source>
</evidence>
<dbReference type="GeneID" id="105423117"/>
<keyword evidence="9" id="KW-1185">Reference proteome</keyword>
<gene>
    <name evidence="10 11" type="primary">LOC105423117</name>
</gene>
<feature type="active site" description="Nucleophile" evidence="6">
    <location>
        <position position="10"/>
    </location>
</feature>
<dbReference type="OrthoDB" id="10267182at2759"/>
<dbReference type="Gene3D" id="3.40.50.1000">
    <property type="entry name" value="HAD superfamily/HAD-like"/>
    <property type="match status" value="1"/>
</dbReference>
<evidence type="ECO:0000256" key="6">
    <source>
        <dbReference type="PIRSR" id="PIRSR031051-1"/>
    </source>
</evidence>
<feature type="binding site" evidence="8">
    <location>
        <position position="10"/>
    </location>
    <ligand>
        <name>Mg(2+)</name>
        <dbReference type="ChEBI" id="CHEBI:18420"/>
    </ligand>
</feature>
<evidence type="ECO:0000256" key="2">
    <source>
        <dbReference type="ARBA" id="ARBA00008541"/>
    </source>
</evidence>
<feature type="binding site" evidence="8">
    <location>
        <position position="179"/>
    </location>
    <ligand>
        <name>Mg(2+)</name>
        <dbReference type="ChEBI" id="CHEBI:18420"/>
    </ligand>
</feature>
<protein>
    <submittedName>
        <fullName evidence="10 11">Pyridoxal phosphate phosphatase PHOSPHO2-like</fullName>
    </submittedName>
</protein>
<comment type="cofactor">
    <cofactor evidence="1 8">
        <name>Mg(2+)</name>
        <dbReference type="ChEBI" id="CHEBI:18420"/>
    </cofactor>
</comment>
<accession>A0A6I9VYJ3</accession>
<evidence type="ECO:0000256" key="1">
    <source>
        <dbReference type="ARBA" id="ARBA00001946"/>
    </source>
</evidence>
<dbReference type="PIRSF" id="PIRSF031051">
    <property type="entry name" value="PyrdxlP_Pase_PHOSPHO2"/>
    <property type="match status" value="1"/>
</dbReference>
<keyword evidence="4" id="KW-0378">Hydrolase</keyword>
<feature type="binding site" evidence="7">
    <location>
        <position position="98"/>
    </location>
    <ligand>
        <name>substrate</name>
    </ligand>
</feature>
<dbReference type="GO" id="GO:0016791">
    <property type="term" value="F:phosphatase activity"/>
    <property type="evidence" value="ECO:0007669"/>
    <property type="project" value="InterPro"/>
</dbReference>
<dbReference type="InterPro" id="IPR016965">
    <property type="entry name" value="Pase_PHOSPHO-typ"/>
</dbReference>
<dbReference type="NCBIfam" id="TIGR01488">
    <property type="entry name" value="HAD-SF-IB"/>
    <property type="match status" value="1"/>
</dbReference>
<evidence type="ECO:0000313" key="10">
    <source>
        <dbReference type="RefSeq" id="XP_011631068.1"/>
    </source>
</evidence>
<dbReference type="RefSeq" id="XP_011631068.1">
    <property type="nucleotide sequence ID" value="XM_011632766.2"/>
</dbReference>
<name>A0A6I9VYJ3_9HYME</name>
<dbReference type="InterPro" id="IPR006384">
    <property type="entry name" value="HAD_hydro_PyrdxlP_Pase-like"/>
</dbReference>
<feature type="active site" description="Proton donor" evidence="6">
    <location>
        <position position="12"/>
    </location>
</feature>
<dbReference type="Proteomes" id="UP000504615">
    <property type="component" value="Unplaced"/>
</dbReference>
<dbReference type="PANTHER" id="PTHR20889:SF12">
    <property type="entry name" value="LP01149P"/>
    <property type="match status" value="1"/>
</dbReference>
<sequence length="242" mass="27711">MDQSVLVAFDFDQTICDNNTDVVVQQLLPTSLISKEIQDLYKSSGWVIYMNKIFELLLDFVNYKQIEDAIINIPAVAGIEELLTSLKASGHEIIIISDSNSVFVGHWLKNRKLDHVISHVFTNPAHFDIAGRLWVHPYHMQHACSLSAINLCKGQILMDYIQERRKQGKNFKRIIYIGDGKNDLCPILRLSETDLACPRKNYALEDQLNKLSDSALMKAKIVFWHNGIDLRHSLEEIVKFSQ</sequence>
<evidence type="ECO:0000313" key="9">
    <source>
        <dbReference type="Proteomes" id="UP000504615"/>
    </source>
</evidence>
<dbReference type="NCBIfam" id="TIGR01489">
    <property type="entry name" value="DKMTPPase-SF"/>
    <property type="match status" value="1"/>
</dbReference>
<evidence type="ECO:0000313" key="11">
    <source>
        <dbReference type="RefSeq" id="XP_011631069.1"/>
    </source>
</evidence>
<dbReference type="Pfam" id="PF06888">
    <property type="entry name" value="Put_Phosphatase"/>
    <property type="match status" value="1"/>
</dbReference>
<dbReference type="SUPFAM" id="SSF56784">
    <property type="entry name" value="HAD-like"/>
    <property type="match status" value="1"/>
</dbReference>
<keyword evidence="3 8" id="KW-0479">Metal-binding</keyword>